<proteinExistence type="predicted"/>
<organism evidence="1 2">
    <name type="scientific">Agrobacterium tumefaciens</name>
    <dbReference type="NCBI Taxonomy" id="358"/>
    <lineage>
        <taxon>Bacteria</taxon>
        <taxon>Pseudomonadati</taxon>
        <taxon>Pseudomonadota</taxon>
        <taxon>Alphaproteobacteria</taxon>
        <taxon>Hyphomicrobiales</taxon>
        <taxon>Rhizobiaceae</taxon>
        <taxon>Rhizobium/Agrobacterium group</taxon>
        <taxon>Agrobacterium</taxon>
        <taxon>Agrobacterium tumefaciens complex</taxon>
    </lineage>
</organism>
<name>A0A176XDP1_AGRTU</name>
<evidence type="ECO:0008006" key="3">
    <source>
        <dbReference type="Google" id="ProtNLM"/>
    </source>
</evidence>
<comment type="caution">
    <text evidence="1">The sequence shown here is derived from an EMBL/GenBank/DDBJ whole genome shotgun (WGS) entry which is preliminary data.</text>
</comment>
<dbReference type="EMBL" id="LXPS01000011">
    <property type="protein sequence ID" value="OAE46823.1"/>
    <property type="molecule type" value="Genomic_DNA"/>
</dbReference>
<gene>
    <name evidence="1" type="ORF">A7J57_12105</name>
</gene>
<dbReference type="Proteomes" id="UP000077098">
    <property type="component" value="Unassembled WGS sequence"/>
</dbReference>
<reference evidence="1 2" key="1">
    <citation type="submission" date="2016-05" db="EMBL/GenBank/DDBJ databases">
        <authorList>
            <person name="Lavstsen T."/>
            <person name="Jespersen J.S."/>
        </authorList>
    </citation>
    <scope>NUCLEOTIDE SEQUENCE [LARGE SCALE GENOMIC DNA]</scope>
    <source>
        <strain evidence="1 2">KCJ1736</strain>
    </source>
</reference>
<evidence type="ECO:0000313" key="1">
    <source>
        <dbReference type="EMBL" id="OAE46823.1"/>
    </source>
</evidence>
<dbReference type="AlphaFoldDB" id="A0A176XDP1"/>
<evidence type="ECO:0000313" key="2">
    <source>
        <dbReference type="Proteomes" id="UP000077098"/>
    </source>
</evidence>
<protein>
    <recommendedName>
        <fullName evidence="3">DUF3800 domain-containing protein</fullName>
    </recommendedName>
</protein>
<accession>A0A176XDP1</accession>
<sequence length="224" mass="25442">MAVAGIAVAREAIPIIVGQIMEIRERFGKRGEVKWKNAKSRSGVVHEAYIKLLFALVNEGRLHFHVRFSRMDEYDHKRSGARKKIDTVSKAFFQLLLHRPVAFYGSEADIFIHPDDGDCTSELVNQMGALNFVGRRMCNASGIVKLVQPRSSEREPMLQLLDCTLGALAAYRNGRHEKAQISDVKKKLAVMAFEMTGWPDITGNCWKDKRKLNRWNAVPRFKKG</sequence>